<name>A0A9P7EXQ2_9AGAM</name>
<dbReference type="EMBL" id="JABBWM010000080">
    <property type="protein sequence ID" value="KAG2094187.1"/>
    <property type="molecule type" value="Genomic_DNA"/>
</dbReference>
<dbReference type="RefSeq" id="XP_041287422.1">
    <property type="nucleotide sequence ID" value="XM_041442232.1"/>
</dbReference>
<proteinExistence type="predicted"/>
<dbReference type="Proteomes" id="UP000823399">
    <property type="component" value="Unassembled WGS sequence"/>
</dbReference>
<evidence type="ECO:0000313" key="2">
    <source>
        <dbReference type="Proteomes" id="UP000823399"/>
    </source>
</evidence>
<evidence type="ECO:0000313" key="1">
    <source>
        <dbReference type="EMBL" id="KAG2094187.1"/>
    </source>
</evidence>
<dbReference type="AlphaFoldDB" id="A0A9P7EXQ2"/>
<dbReference type="OrthoDB" id="2657479at2759"/>
<gene>
    <name evidence="1" type="ORF">F5147DRAFT_779039</name>
</gene>
<accession>A0A9P7EXQ2</accession>
<reference evidence="1" key="1">
    <citation type="journal article" date="2020" name="New Phytol.">
        <title>Comparative genomics reveals dynamic genome evolution in host specialist ectomycorrhizal fungi.</title>
        <authorList>
            <person name="Lofgren L.A."/>
            <person name="Nguyen N.H."/>
            <person name="Vilgalys R."/>
            <person name="Ruytinx J."/>
            <person name="Liao H.L."/>
            <person name="Branco S."/>
            <person name="Kuo A."/>
            <person name="LaButti K."/>
            <person name="Lipzen A."/>
            <person name="Andreopoulos W."/>
            <person name="Pangilinan J."/>
            <person name="Riley R."/>
            <person name="Hundley H."/>
            <person name="Na H."/>
            <person name="Barry K."/>
            <person name="Grigoriev I.V."/>
            <person name="Stajich J.E."/>
            <person name="Kennedy P.G."/>
        </authorList>
    </citation>
    <scope>NUCLEOTIDE SEQUENCE</scope>
    <source>
        <strain evidence="1">FC423</strain>
    </source>
</reference>
<sequence length="181" mass="19858">MPSTLTSACSKPTEVCSKHFNPYVRPSPPVEASSNENLEPITAHLMRRFAMYFNECDAHLGQEMLDTQFMWMGSAMSIDEPKSPGGTLGSAQDISIQSPDVAGDEAFQAQISMANVDISGSQAVGHLSLKKEKLVRGLQKAMNKYLHRHCEEGHPTTDLLRERIYAALKGALLGIEVEPLQ</sequence>
<protein>
    <submittedName>
        <fullName evidence="1">Uncharacterized protein</fullName>
    </submittedName>
</protein>
<keyword evidence="2" id="KW-1185">Reference proteome</keyword>
<organism evidence="1 2">
    <name type="scientific">Suillus discolor</name>
    <dbReference type="NCBI Taxonomy" id="1912936"/>
    <lineage>
        <taxon>Eukaryota</taxon>
        <taxon>Fungi</taxon>
        <taxon>Dikarya</taxon>
        <taxon>Basidiomycota</taxon>
        <taxon>Agaricomycotina</taxon>
        <taxon>Agaricomycetes</taxon>
        <taxon>Agaricomycetidae</taxon>
        <taxon>Boletales</taxon>
        <taxon>Suillineae</taxon>
        <taxon>Suillaceae</taxon>
        <taxon>Suillus</taxon>
    </lineage>
</organism>
<dbReference type="GeneID" id="64704491"/>
<comment type="caution">
    <text evidence="1">The sequence shown here is derived from an EMBL/GenBank/DDBJ whole genome shotgun (WGS) entry which is preliminary data.</text>
</comment>